<evidence type="ECO:0000313" key="4">
    <source>
        <dbReference type="Proteomes" id="UP000191285"/>
    </source>
</evidence>
<gene>
    <name evidence="3" type="ORF">PENSTE_c017G08466</name>
</gene>
<protein>
    <submittedName>
        <fullName evidence="3">Uncharacterized protein</fullName>
    </submittedName>
</protein>
<dbReference type="Proteomes" id="UP000191285">
    <property type="component" value="Unassembled WGS sequence"/>
</dbReference>
<accession>A0A1V6SXC3</accession>
<evidence type="ECO:0000256" key="1">
    <source>
        <dbReference type="SAM" id="Coils"/>
    </source>
</evidence>
<sequence>MSKQSEQYAEIMGRESSFGTYVFKPQPFTRLRLGSVGYFDRTADWEEITNIFEPGQAEKDGFKPFTGNLTLRDVTESKWEATSGETETGRSSRISTEASGAMAAAPVEGSLQVKAKKSKTGSASLVTSSTVRNHRFDRNFKGPMMDWVENNAQELLASRRDIKSQGLWIVMSAFVTDEAAVKMNSGENRDIDVSMDLGATGIGKLGTSVGVFDKLQREGWWTYEKDEKNKGYVVSFAGVEFSARRFSKFFRSVPLEVANETISLPVPRPPTEQAESNEQNKPDSPGEDNEDEHNAFGLSDDENDAGVNFKKDKSERQNEILSKLEQLEANGTAEQIQVELVAIMRGSPNDLKALIDERPELMDVLQDLRNRWKQSA</sequence>
<evidence type="ECO:0000313" key="3">
    <source>
        <dbReference type="EMBL" id="OQE18632.1"/>
    </source>
</evidence>
<keyword evidence="4" id="KW-1185">Reference proteome</keyword>
<dbReference type="EMBL" id="MLKD01000017">
    <property type="protein sequence ID" value="OQE18632.1"/>
    <property type="molecule type" value="Genomic_DNA"/>
</dbReference>
<feature type="region of interest" description="Disordered" evidence="2">
    <location>
        <begin position="263"/>
        <end position="308"/>
    </location>
</feature>
<name>A0A1V6SXC3_9EURO</name>
<keyword evidence="1" id="KW-0175">Coiled coil</keyword>
<dbReference type="AlphaFoldDB" id="A0A1V6SXC3"/>
<evidence type="ECO:0000256" key="2">
    <source>
        <dbReference type="SAM" id="MobiDB-lite"/>
    </source>
</evidence>
<reference evidence="4" key="1">
    <citation type="journal article" date="2017" name="Nat. Microbiol.">
        <title>Global analysis of biosynthetic gene clusters reveals vast potential of secondary metabolite production in Penicillium species.</title>
        <authorList>
            <person name="Nielsen J.C."/>
            <person name="Grijseels S."/>
            <person name="Prigent S."/>
            <person name="Ji B."/>
            <person name="Dainat J."/>
            <person name="Nielsen K.F."/>
            <person name="Frisvad J.C."/>
            <person name="Workman M."/>
            <person name="Nielsen J."/>
        </authorList>
    </citation>
    <scope>NUCLEOTIDE SEQUENCE [LARGE SCALE GENOMIC DNA]</scope>
    <source>
        <strain evidence="4">IBT 24891</strain>
    </source>
</reference>
<proteinExistence type="predicted"/>
<dbReference type="OrthoDB" id="2883672at2759"/>
<feature type="coiled-coil region" evidence="1">
    <location>
        <begin position="310"/>
        <end position="371"/>
    </location>
</feature>
<comment type="caution">
    <text evidence="3">The sequence shown here is derived from an EMBL/GenBank/DDBJ whole genome shotgun (WGS) entry which is preliminary data.</text>
</comment>
<organism evidence="3 4">
    <name type="scientific">Penicillium steckii</name>
    <dbReference type="NCBI Taxonomy" id="303698"/>
    <lineage>
        <taxon>Eukaryota</taxon>
        <taxon>Fungi</taxon>
        <taxon>Dikarya</taxon>
        <taxon>Ascomycota</taxon>
        <taxon>Pezizomycotina</taxon>
        <taxon>Eurotiomycetes</taxon>
        <taxon>Eurotiomycetidae</taxon>
        <taxon>Eurotiales</taxon>
        <taxon>Aspergillaceae</taxon>
        <taxon>Penicillium</taxon>
    </lineage>
</organism>